<protein>
    <submittedName>
        <fullName evidence="1">Uncharacterized protein</fullName>
    </submittedName>
</protein>
<proteinExistence type="predicted"/>
<name>A0A835Z3E2_9STRA</name>
<comment type="caution">
    <text evidence="1">The sequence shown here is derived from an EMBL/GenBank/DDBJ whole genome shotgun (WGS) entry which is preliminary data.</text>
</comment>
<accession>A0A835Z3E2</accession>
<dbReference type="EMBL" id="JAFCMP010000146">
    <property type="protein sequence ID" value="KAG5184927.1"/>
    <property type="molecule type" value="Genomic_DNA"/>
</dbReference>
<reference evidence="1" key="1">
    <citation type="submission" date="2021-02" db="EMBL/GenBank/DDBJ databases">
        <title>First Annotated Genome of the Yellow-green Alga Tribonema minus.</title>
        <authorList>
            <person name="Mahan K.M."/>
        </authorList>
    </citation>
    <scope>NUCLEOTIDE SEQUENCE</scope>
    <source>
        <strain evidence="1">UTEX B ZZ1240</strain>
    </source>
</reference>
<sequence>MDRVLKACSDGDSILQSGRALTGAEIQQLERQGNWSTAWDQVRYAGSFNDSHEGNGQTSFCFRIRGCSFVGPVLLNDFGTSIVLPESAGLALPSGLYNSTLSMVHVGPGALIKDCSLAACMAVSHGNAPPRAAYTAHVAQIQARLAAAADFTVLDCDSSVVGCNLMSGYIGPCARVERSQMETVTILSEAQEPVHIKDASVCRTLLQPGAIINSRATVYCALIMEHAGVELHAKLKNTILAPDSHVGAGDCHHSLVGPFIGFHHQSLLISAIWPLGRGNVGYGANVGSNHTSRLADQEMWAGEGVFFGLSCTIKYPFNITEAPYSVVAAGATCLPQRVALPFSLIAPPLTAFPGAALGLNQLHPAWVLTQSMYSIVRNAAKYRSRSRALHTRVGWDIFRRSTVQLMVHARDAANGGGDTAVPKDHAYVGDAQMAGLGKNIMTEADRRKGEAAYTMHIRRYALTGLLRWLEGRIAARAAAAAGDAGANADAAAPPLQLPPPTTMLLHVSRELPQPPPTGEAQLSTIFEQALGEEDEWDFQRAVLGYEFGAAMETWEGIKGVLLELKAAAAAVAAAVAASKGRDDKRGAQVIPGYMNAHMSAADDPVVLNAKAGSADVARRVEVVRAQL</sequence>
<dbReference type="AlphaFoldDB" id="A0A835Z3E2"/>
<keyword evidence="2" id="KW-1185">Reference proteome</keyword>
<organism evidence="1 2">
    <name type="scientific">Tribonema minus</name>
    <dbReference type="NCBI Taxonomy" id="303371"/>
    <lineage>
        <taxon>Eukaryota</taxon>
        <taxon>Sar</taxon>
        <taxon>Stramenopiles</taxon>
        <taxon>Ochrophyta</taxon>
        <taxon>PX clade</taxon>
        <taxon>Xanthophyceae</taxon>
        <taxon>Tribonematales</taxon>
        <taxon>Tribonemataceae</taxon>
        <taxon>Tribonema</taxon>
    </lineage>
</organism>
<dbReference type="OrthoDB" id="118763at2759"/>
<gene>
    <name evidence="1" type="ORF">JKP88DRAFT_198541</name>
</gene>
<dbReference type="SUPFAM" id="SSF51161">
    <property type="entry name" value="Trimeric LpxA-like enzymes"/>
    <property type="match status" value="1"/>
</dbReference>
<dbReference type="InterPro" id="IPR011004">
    <property type="entry name" value="Trimer_LpxA-like_sf"/>
</dbReference>
<evidence type="ECO:0000313" key="1">
    <source>
        <dbReference type="EMBL" id="KAG5184927.1"/>
    </source>
</evidence>
<evidence type="ECO:0000313" key="2">
    <source>
        <dbReference type="Proteomes" id="UP000664859"/>
    </source>
</evidence>
<dbReference type="Proteomes" id="UP000664859">
    <property type="component" value="Unassembled WGS sequence"/>
</dbReference>
<dbReference type="Gene3D" id="2.160.10.10">
    <property type="entry name" value="Hexapeptide repeat proteins"/>
    <property type="match status" value="1"/>
</dbReference>